<evidence type="ECO:0000313" key="6">
    <source>
        <dbReference type="Proteomes" id="UP000824010"/>
    </source>
</evidence>
<dbReference type="Pfam" id="PF18276">
    <property type="entry name" value="TcA_TcB_BD"/>
    <property type="match status" value="1"/>
</dbReference>
<evidence type="ECO:0000313" key="5">
    <source>
        <dbReference type="EMBL" id="QXH56074.1"/>
    </source>
</evidence>
<dbReference type="Pfam" id="PF18413">
    <property type="entry name" value="Neuraminidase"/>
    <property type="match status" value="1"/>
</dbReference>
<dbReference type="InterPro" id="IPR040840">
    <property type="entry name" value="TcA_TcB_BD"/>
</dbReference>
<keyword evidence="1" id="KW-0843">Virulence</keyword>
<dbReference type="Pfam" id="PF03538">
    <property type="entry name" value="VRP1"/>
    <property type="match status" value="1"/>
</dbReference>
<reference evidence="5 6" key="1">
    <citation type="journal article" date="2021" name="Microorganisms">
        <title>The Ever-Expanding Pseudomonas Genus: Description of 43 New Species and Partition of the Pseudomonas putida Group.</title>
        <authorList>
            <person name="Girard L."/>
            <person name="Lood C."/>
            <person name="Hofte M."/>
            <person name="Vandamme P."/>
            <person name="Rokni-Zadeh H."/>
            <person name="van Noort V."/>
            <person name="Lavigne R."/>
            <person name="De Mot R."/>
        </authorList>
    </citation>
    <scope>NUCLEOTIDE SEQUENCE [LARGE SCALE GENOMIC DNA]</scope>
    <source>
        <strain evidence="5 6">COW77</strain>
    </source>
</reference>
<evidence type="ECO:0000256" key="1">
    <source>
        <dbReference type="ARBA" id="ARBA00023026"/>
    </source>
</evidence>
<proteinExistence type="predicted"/>
<sequence length="2415" mass="269855">MTEQSASAHTYAALFPEQLANPCSPDSPESNTGPIAYLHALYQKALELENASSSTTRLTLAKRRPDIGELVIDPKNLEQPISALALAVRILSRHAQERAGASAYLPETLANAGQHVCVPYHQAQEQIKAVLKHRKIPHFELLQQAKYTYPNFCHDALHTPELRQVMRNACGLSPALQALLTDSKTMLWSGDPWRKLYGMDGVGATAAKNALLDVNTFQRRTGLSFEQVLELLAVAGVDDNATSAYTLVRSSTAYQPAGQPATDRYHYGAAYINAERAKPLTIKDSMDGPGIAPMFDALDYKCLPRIYHMIHLQRALGLPFGEVDLLLMSILRAEGQMKNWHVTPTTLSAFGVFRYLNEAYGISAEQFAALVMEINPFTNGEQAPLLDRVLDGPGASEVDPLKSLILDDRAFDPADGAEGQFKVVPALCKALGTSEDTTLIYLAQAKQALGLKRFTVSLTLLSSLYRLSRLHRLLKRPQREADALIALLAKAGTDVIAQLAGKPSISAIGATDVLDTLVALTNLDQWLRQERITPSHLLEALAEPPEADVPVSAKLRDIVNAQRVAIVEAVGNSSHSADGNTQESLAGSMMISLFGNLSSTHPLTATHVRPLLAWSGYSAAQVLSAAITLFPGSTATPAAADEAEKKRASQIWFTLERRCALIQLLRLSPGAVRVFNNNAAFFDLEQTGSHPANLDLCYQLSRFRAWVEVARAEGADEEDVVRYVATHRDSSAPARVSEANQALGALIGWHPTEVAEAAPHVDELMLFERTERTFDDFLEELSDEQRNIYEKRTPKTFITEAVVRPVGMHRYKNDLQDLIDKLLAFIDQQQGTLFVTANQYSTMYDPENWRRHYDNMQSGKYRDHNGYHPFKIEQLPERPGMVHRSVGIACVPSTISDIDFILRLKMLSEKTGLACASLLSLAELDETSSYVEFEGASNLLMAGADDALRSIIETQSLADRRDALAGYLIGHWMPPESNAVACITGFEDLSSYCLYDIGVSSAVQTTLFNQTIGSLQHYLSRLFARLEPGYGGNAPSSAAQIEWQSGLGQYGTWKRSRDQHNHPANLIYYANRPNKSVAFQELEVELNQGKMDTALLHNAICSYLAKFERVSNLQVISGYLDGHDPKQDMYHLIARTNSTPVEYYWRTFDISLRDDQQRLNPLAWSEWEKINVAASAEIAQSEWNGKRCDAVRPVVIAGRRYVFWVERSTTDLPNGAKSGELLANKRKLSVSYGFQQSDGTWSTANELMSLDGYKEGKWESKRAKSRDFLPGLIVVVNDEGERAKDPWLTAMLFDCINCTKKDAKPTYDDDYFIEARDLLLIERQNIDAGTAQTLSRALLSSYKKTQAIQHPYNGKPIYLKKPQTISYRYPHPLHLNKKIEGLLNIPELSGKKFSLYYDKLEDISSHLRHIVENKEVNINQTLYITLLSNNLQKNNPNSETEASPPFTLETKIAAHSKTLTIEAEIKREHQETHKLNIAITPKQKTKIHETIFKTRTRAHIQTFSTEDISEIEILIESYIDKNVPTRPSVDKSAETQDEASTKEIPKEVAESIYHLIAYNYDIEKLSSDETWDIYIDSINQAQYLDLGSVSETAPILKQNKIRLNTLFGKNLVARASQGVERVLAWDTQKLPEPSLEAGAPAVEVDFHGANALYFRELFLHVPALVAMRLTEQQQFEEAEDWYLRYLFNPYRTEPGDDGRPAPWGTRPLAQVGSLSSTLNKDVDVISRVFTLSRHYQQAVYLSLLENWQQQGDHWYRQLTLSTLNQAWLCYQQALQLLGPLPAGSLVSRFSPITLAALNDGAFRRPINPRVIELRKTLERRVHNLRHGLTLDGKPLQPLTWSDESLDAFASTRGGVSNLPIPYRGPQQAIPHYRFRQLLPMAKAAAQQLSDFGRHYMALMEEEFNTSLSVQLKAQDIKMSDFAVRIQKEAIDSIRAKKSTLLLSRDKAAAQKDYLTDLIDVGRSAEEEAATAFTWISNYNKMGSIVFDILAGVTGTVIPTIFGFSNGGHSPQAISKAAAQDLRSTADIAAMISNELKTQADYNRRAAGWAFDKSQVEWDIKILDQQLAETNIELNASTIALAQCEQDRINLQEAYVSMTTGFTIIPVYNWLVARQEQIYGAAYDAVRSLCQAVETAWRYEIGDYRRDTFIDTTAWRENYKGMLMGESLLVNLQQMENEYLLKNERRLTIKKSFSLKKKLGEATWGQLFTRKTSRTAPFTHNFAFNAADFDRSYPGQYLRQLKYVSVTFILKNDVALDELCATLTQTGSTTLLEANEHAARSLYPSSVAADTSETVDTVPQAESAGKDPKLVLRNPSVKQQIALSSAVAEDGLGYDAGTWVYELMFHDGRYLPFEGTGAISEWSLEILGNETLLEDLSVIEDIKINMVYTAKAGDEHFTSKVRSLLKAAKGPLEVTQ</sequence>
<accession>A0ABX8NIQ9</accession>
<dbReference type="InterPro" id="IPR046839">
    <property type="entry name" value="ABC_toxin_N"/>
</dbReference>
<feature type="domain" description="ABC toxin N-terminal" evidence="4">
    <location>
        <begin position="959"/>
        <end position="1083"/>
    </location>
</feature>
<keyword evidence="6" id="KW-1185">Reference proteome</keyword>
<dbReference type="RefSeq" id="WP_217867325.1">
    <property type="nucleotide sequence ID" value="NZ_CP077077.1"/>
</dbReference>
<name>A0ABX8NIQ9_9PSED</name>
<evidence type="ECO:0008006" key="7">
    <source>
        <dbReference type="Google" id="ProtNLM"/>
    </source>
</evidence>
<dbReference type="Pfam" id="PF20220">
    <property type="entry name" value="ABC_toxin_N"/>
    <property type="match status" value="1"/>
</dbReference>
<gene>
    <name evidence="5" type="ORF">KSS90_22560</name>
</gene>
<dbReference type="EMBL" id="CP077077">
    <property type="protein sequence ID" value="QXH56074.1"/>
    <property type="molecule type" value="Genomic_DNA"/>
</dbReference>
<evidence type="ECO:0000259" key="2">
    <source>
        <dbReference type="Pfam" id="PF18276"/>
    </source>
</evidence>
<dbReference type="InterPro" id="IPR041079">
    <property type="entry name" value="Neuraminidase-like"/>
</dbReference>
<dbReference type="InterPro" id="IPR018003">
    <property type="entry name" value="Insecticidal_toxin/plasmid_vir"/>
</dbReference>
<feature type="domain" description="Tc toxin complex TcA C-terminal TcB-binding" evidence="2">
    <location>
        <begin position="2064"/>
        <end position="2389"/>
    </location>
</feature>
<dbReference type="Proteomes" id="UP000824010">
    <property type="component" value="Chromosome"/>
</dbReference>
<organism evidence="5 6">
    <name type="scientific">Pseudomonas maumuensis</name>
    <dbReference type="NCBI Taxonomy" id="2842354"/>
    <lineage>
        <taxon>Bacteria</taxon>
        <taxon>Pseudomonadati</taxon>
        <taxon>Pseudomonadota</taxon>
        <taxon>Gammaproteobacteria</taxon>
        <taxon>Pseudomonadales</taxon>
        <taxon>Pseudomonadaceae</taxon>
        <taxon>Pseudomonas</taxon>
    </lineage>
</organism>
<feature type="domain" description="Neuraminidase-like" evidence="3">
    <location>
        <begin position="1113"/>
        <end position="1248"/>
    </location>
</feature>
<evidence type="ECO:0000259" key="3">
    <source>
        <dbReference type="Pfam" id="PF18413"/>
    </source>
</evidence>
<evidence type="ECO:0000259" key="4">
    <source>
        <dbReference type="Pfam" id="PF20220"/>
    </source>
</evidence>
<protein>
    <recommendedName>
        <fullName evidence="7">Virulence plasmid A protein</fullName>
    </recommendedName>
</protein>